<dbReference type="NCBIfam" id="TIGR03642">
    <property type="entry name" value="cas_csx14"/>
    <property type="match status" value="1"/>
</dbReference>
<dbReference type="Pfam" id="PF09623">
    <property type="entry name" value="Cas_NE0113"/>
    <property type="match status" value="1"/>
</dbReference>
<dbReference type="Gene3D" id="3.40.50.10770">
    <property type="entry name" value="Hypothetical protein VC1899 like domain (Restriction endonuclease-like)"/>
    <property type="match status" value="1"/>
</dbReference>
<evidence type="ECO:0000259" key="1">
    <source>
        <dbReference type="Pfam" id="PF09623"/>
    </source>
</evidence>
<feature type="domain" description="CRISPR system ring nuclease SSO2081-like" evidence="1">
    <location>
        <begin position="12"/>
        <end position="211"/>
    </location>
</feature>
<sequence>MKTAVIAPLGLSPPVITTFVDGIGEPVNDLVVLTTENEDVKAGYELIRIGIKRRYPKMRLHEVSLPFEDVNTTEENLQFMSICAKIIREEREKYKCDKILLNVAGGRKNMCITLSLLGQLMGVDGVYHVISKDVKIVNQLLENLRSSIREIYRAKTDDEKIRIYGERERHFDGLLFPNKKEYEIIRIPTLPYPPDYLAKLIKALEENDLDTLSWTEKRMLESHGVLKSFGGRFRVSDYGKKLVDALLVRL</sequence>
<dbReference type="InterPro" id="IPR019092">
    <property type="entry name" value="SSO2081-like_dom"/>
</dbReference>
<protein>
    <submittedName>
        <fullName evidence="2">CRISPR-associated protein Csx14</fullName>
    </submittedName>
</protein>
<organism evidence="2">
    <name type="scientific">Archaeoglobus fulgidus</name>
    <dbReference type="NCBI Taxonomy" id="2234"/>
    <lineage>
        <taxon>Archaea</taxon>
        <taxon>Methanobacteriati</taxon>
        <taxon>Methanobacteriota</taxon>
        <taxon>Archaeoglobi</taxon>
        <taxon>Archaeoglobales</taxon>
        <taxon>Archaeoglobaceae</taxon>
        <taxon>Archaeoglobus</taxon>
    </lineage>
</organism>
<reference evidence="2" key="1">
    <citation type="journal article" date="2020" name="mSystems">
        <title>Genome- and Community-Level Interaction Insights into Carbon Utilization and Element Cycling Functions of Hydrothermarchaeota in Hydrothermal Sediment.</title>
        <authorList>
            <person name="Zhou Z."/>
            <person name="Liu Y."/>
            <person name="Xu W."/>
            <person name="Pan J."/>
            <person name="Luo Z.H."/>
            <person name="Li M."/>
        </authorList>
    </citation>
    <scope>NUCLEOTIDE SEQUENCE [LARGE SCALE GENOMIC DNA]</scope>
    <source>
        <strain evidence="2">SpSt-587</strain>
    </source>
</reference>
<comment type="caution">
    <text evidence="2">The sequence shown here is derived from an EMBL/GenBank/DDBJ whole genome shotgun (WGS) entry which is preliminary data.</text>
</comment>
<dbReference type="InterPro" id="IPR019848">
    <property type="entry name" value="CRISPR-assoc_prot_Csx14"/>
</dbReference>
<proteinExistence type="predicted"/>
<name>A0A7J3M4C9_ARCFL</name>
<dbReference type="EMBL" id="DSYZ01000160">
    <property type="protein sequence ID" value="HGT83741.1"/>
    <property type="molecule type" value="Genomic_DNA"/>
</dbReference>
<gene>
    <name evidence="2" type="ORF">ENT52_08480</name>
</gene>
<accession>A0A7J3M4C9</accession>
<evidence type="ECO:0000313" key="2">
    <source>
        <dbReference type="EMBL" id="HGT83741.1"/>
    </source>
</evidence>
<dbReference type="AlphaFoldDB" id="A0A7J3M4C9"/>